<dbReference type="InterPro" id="IPR000253">
    <property type="entry name" value="FHA_dom"/>
</dbReference>
<dbReference type="SMART" id="SM00421">
    <property type="entry name" value="HTH_LUXR"/>
    <property type="match status" value="1"/>
</dbReference>
<dbReference type="SMART" id="SM00240">
    <property type="entry name" value="FHA"/>
    <property type="match status" value="1"/>
</dbReference>
<name>A0ABP9ERJ4_9PSEU</name>
<dbReference type="EMBL" id="BAABHQ010000011">
    <property type="protein sequence ID" value="GAA4884246.1"/>
    <property type="molecule type" value="Genomic_DNA"/>
</dbReference>
<evidence type="ECO:0000256" key="1">
    <source>
        <dbReference type="ARBA" id="ARBA00022553"/>
    </source>
</evidence>
<dbReference type="Gene3D" id="2.60.200.20">
    <property type="match status" value="1"/>
</dbReference>
<dbReference type="Proteomes" id="UP001500457">
    <property type="component" value="Unassembled WGS sequence"/>
</dbReference>
<evidence type="ECO:0000313" key="3">
    <source>
        <dbReference type="EMBL" id="GAA4884246.1"/>
    </source>
</evidence>
<dbReference type="PANTHER" id="PTHR23308">
    <property type="entry name" value="NUCLEAR INHIBITOR OF PROTEIN PHOSPHATASE-1"/>
    <property type="match status" value="1"/>
</dbReference>
<keyword evidence="4" id="KW-1185">Reference proteome</keyword>
<sequence length="201" mass="21356">MADDGDRATSFLEVWRPGGVEVVLLSPPAVTVGRGEGNGVVLDHDGQVSSLHAVLQAYGPSWAIRDLGSTNGTIVGGERLIAERALRHGDVIHVGATRMVFRGSAGRAAPTTAPRRAPELTRREHDVLVALCRPLFSGAVFTEPATARDIAAALVVSEAAVKQHLLRLYDKFELDPASTRRRVELANAALERGAVTPGELT</sequence>
<protein>
    <recommendedName>
        <fullName evidence="2">FHA domain-containing protein</fullName>
    </recommendedName>
</protein>
<dbReference type="SUPFAM" id="SSF46894">
    <property type="entry name" value="C-terminal effector domain of the bipartite response regulators"/>
    <property type="match status" value="1"/>
</dbReference>
<dbReference type="PROSITE" id="PS50006">
    <property type="entry name" value="FHA_DOMAIN"/>
    <property type="match status" value="1"/>
</dbReference>
<dbReference type="InterPro" id="IPR036388">
    <property type="entry name" value="WH-like_DNA-bd_sf"/>
</dbReference>
<feature type="domain" description="FHA" evidence="2">
    <location>
        <begin position="30"/>
        <end position="80"/>
    </location>
</feature>
<evidence type="ECO:0000259" key="2">
    <source>
        <dbReference type="PROSITE" id="PS50006"/>
    </source>
</evidence>
<dbReference type="SUPFAM" id="SSF49879">
    <property type="entry name" value="SMAD/FHA domain"/>
    <property type="match status" value="1"/>
</dbReference>
<evidence type="ECO:0000313" key="4">
    <source>
        <dbReference type="Proteomes" id="UP001500457"/>
    </source>
</evidence>
<dbReference type="CDD" id="cd00060">
    <property type="entry name" value="FHA"/>
    <property type="match status" value="1"/>
</dbReference>
<dbReference type="InterPro" id="IPR000792">
    <property type="entry name" value="Tscrpt_reg_LuxR_C"/>
</dbReference>
<organism evidence="3 4">
    <name type="scientific">Actinomycetospora straminea</name>
    <dbReference type="NCBI Taxonomy" id="663607"/>
    <lineage>
        <taxon>Bacteria</taxon>
        <taxon>Bacillati</taxon>
        <taxon>Actinomycetota</taxon>
        <taxon>Actinomycetes</taxon>
        <taxon>Pseudonocardiales</taxon>
        <taxon>Pseudonocardiaceae</taxon>
        <taxon>Actinomycetospora</taxon>
    </lineage>
</organism>
<dbReference type="InterPro" id="IPR016032">
    <property type="entry name" value="Sig_transdc_resp-reg_C-effctor"/>
</dbReference>
<keyword evidence="1" id="KW-0597">Phosphoprotein</keyword>
<accession>A0ABP9ERJ4</accession>
<dbReference type="InterPro" id="IPR050923">
    <property type="entry name" value="Cell_Proc_Reg/RNA_Proc"/>
</dbReference>
<dbReference type="Gene3D" id="1.10.10.10">
    <property type="entry name" value="Winged helix-like DNA-binding domain superfamily/Winged helix DNA-binding domain"/>
    <property type="match status" value="1"/>
</dbReference>
<dbReference type="RefSeq" id="WP_274233967.1">
    <property type="nucleotide sequence ID" value="NZ_BAABHQ010000011.1"/>
</dbReference>
<gene>
    <name evidence="3" type="ORF">GCM10023203_40270</name>
</gene>
<proteinExistence type="predicted"/>
<comment type="caution">
    <text evidence="3">The sequence shown here is derived from an EMBL/GenBank/DDBJ whole genome shotgun (WGS) entry which is preliminary data.</text>
</comment>
<dbReference type="InterPro" id="IPR008984">
    <property type="entry name" value="SMAD_FHA_dom_sf"/>
</dbReference>
<reference evidence="4" key="1">
    <citation type="journal article" date="2019" name="Int. J. Syst. Evol. Microbiol.">
        <title>The Global Catalogue of Microorganisms (GCM) 10K type strain sequencing project: providing services to taxonomists for standard genome sequencing and annotation.</title>
        <authorList>
            <consortium name="The Broad Institute Genomics Platform"/>
            <consortium name="The Broad Institute Genome Sequencing Center for Infectious Disease"/>
            <person name="Wu L."/>
            <person name="Ma J."/>
        </authorList>
    </citation>
    <scope>NUCLEOTIDE SEQUENCE [LARGE SCALE GENOMIC DNA]</scope>
    <source>
        <strain evidence="4">JCM 17983</strain>
    </source>
</reference>
<dbReference type="Pfam" id="PF00498">
    <property type="entry name" value="FHA"/>
    <property type="match status" value="1"/>
</dbReference>